<dbReference type="SUPFAM" id="SSF54637">
    <property type="entry name" value="Thioesterase/thiol ester dehydrase-isomerase"/>
    <property type="match status" value="1"/>
</dbReference>
<dbReference type="Gene3D" id="3.10.129.10">
    <property type="entry name" value="Hotdog Thioesterase"/>
    <property type="match status" value="1"/>
</dbReference>
<dbReference type="Pfam" id="PF01575">
    <property type="entry name" value="MaoC_dehydratas"/>
    <property type="match status" value="1"/>
</dbReference>
<organism evidence="2 3">
    <name type="scientific">Mucuna pruriens</name>
    <name type="common">Velvet bean</name>
    <name type="synonym">Dolichos pruriens</name>
    <dbReference type="NCBI Taxonomy" id="157652"/>
    <lineage>
        <taxon>Eukaryota</taxon>
        <taxon>Viridiplantae</taxon>
        <taxon>Streptophyta</taxon>
        <taxon>Embryophyta</taxon>
        <taxon>Tracheophyta</taxon>
        <taxon>Spermatophyta</taxon>
        <taxon>Magnoliopsida</taxon>
        <taxon>eudicotyledons</taxon>
        <taxon>Gunneridae</taxon>
        <taxon>Pentapetalae</taxon>
        <taxon>rosids</taxon>
        <taxon>fabids</taxon>
        <taxon>Fabales</taxon>
        <taxon>Fabaceae</taxon>
        <taxon>Papilionoideae</taxon>
        <taxon>50 kb inversion clade</taxon>
        <taxon>NPAAA clade</taxon>
        <taxon>indigoferoid/millettioid clade</taxon>
        <taxon>Phaseoleae</taxon>
        <taxon>Mucuna</taxon>
    </lineage>
</organism>
<feature type="domain" description="MaoC-like" evidence="1">
    <location>
        <begin position="49"/>
        <end position="108"/>
    </location>
</feature>
<accession>A0A371IAX2</accession>
<dbReference type="OrthoDB" id="3592703at2759"/>
<gene>
    <name evidence="2" type="ORF">CR513_03063</name>
</gene>
<dbReference type="GO" id="GO:0019171">
    <property type="term" value="F:(3R)-hydroxyacyl-[acyl-carrier-protein] dehydratase activity"/>
    <property type="evidence" value="ECO:0007669"/>
    <property type="project" value="TreeGrafter"/>
</dbReference>
<dbReference type="AlphaFoldDB" id="A0A371IAX2"/>
<dbReference type="Proteomes" id="UP000257109">
    <property type="component" value="Unassembled WGS sequence"/>
</dbReference>
<proteinExistence type="predicted"/>
<dbReference type="STRING" id="157652.A0A371IAX2"/>
<dbReference type="InterPro" id="IPR002539">
    <property type="entry name" value="MaoC-like_dom"/>
</dbReference>
<protein>
    <recommendedName>
        <fullName evidence="1">MaoC-like domain-containing protein</fullName>
    </recommendedName>
</protein>
<dbReference type="PANTHER" id="PTHR43437">
    <property type="entry name" value="HYDROXYACYL-THIOESTER DEHYDRATASE TYPE 2, MITOCHONDRIAL-RELATED"/>
    <property type="match status" value="1"/>
</dbReference>
<dbReference type="GO" id="GO:0005739">
    <property type="term" value="C:mitochondrion"/>
    <property type="evidence" value="ECO:0007669"/>
    <property type="project" value="TreeGrafter"/>
</dbReference>
<dbReference type="InterPro" id="IPR029069">
    <property type="entry name" value="HotDog_dom_sf"/>
</dbReference>
<evidence type="ECO:0000259" key="1">
    <source>
        <dbReference type="Pfam" id="PF01575"/>
    </source>
</evidence>
<evidence type="ECO:0000313" key="3">
    <source>
        <dbReference type="Proteomes" id="UP000257109"/>
    </source>
</evidence>
<sequence>WGTTSRLGFVELNPPMLTKSLHCSKVQSLRLRCFASATPKVLKPGDVLRKARLFTEEDVLQYSKVSCDFNPLHTDSAAAKEVGFEGPLVHGMLVASLIPRIISSHFFKTRCFKNGELLVLDGEAMALLPTLAVEQEQHEERNIYNLKRCWSNTCGEGAPLCGEGAAGAGAGATPSTLKCDEETGNISLE</sequence>
<dbReference type="PANTHER" id="PTHR43437:SF3">
    <property type="entry name" value="HYDROXYACYL-THIOESTER DEHYDRATASE TYPE 2, MITOCHONDRIAL"/>
    <property type="match status" value="1"/>
</dbReference>
<evidence type="ECO:0000313" key="2">
    <source>
        <dbReference type="EMBL" id="RDY12176.1"/>
    </source>
</evidence>
<reference evidence="2" key="1">
    <citation type="submission" date="2018-05" db="EMBL/GenBank/DDBJ databases">
        <title>Draft genome of Mucuna pruriens seed.</title>
        <authorList>
            <person name="Nnadi N.E."/>
            <person name="Vos R."/>
            <person name="Hasami M.H."/>
            <person name="Devisetty U.K."/>
            <person name="Aguiy J.C."/>
        </authorList>
    </citation>
    <scope>NUCLEOTIDE SEQUENCE [LARGE SCALE GENOMIC DNA]</scope>
    <source>
        <strain evidence="2">JCA_2017</strain>
    </source>
</reference>
<dbReference type="InterPro" id="IPR050965">
    <property type="entry name" value="UPF0336/Enoyl-CoA_hydratase"/>
</dbReference>
<dbReference type="GO" id="GO:0006633">
    <property type="term" value="P:fatty acid biosynthetic process"/>
    <property type="evidence" value="ECO:0007669"/>
    <property type="project" value="TreeGrafter"/>
</dbReference>
<dbReference type="EMBL" id="QJKJ01000519">
    <property type="protein sequence ID" value="RDY12176.1"/>
    <property type="molecule type" value="Genomic_DNA"/>
</dbReference>
<name>A0A371IAX2_MUCPR</name>
<comment type="caution">
    <text evidence="2">The sequence shown here is derived from an EMBL/GenBank/DDBJ whole genome shotgun (WGS) entry which is preliminary data.</text>
</comment>
<keyword evidence="3" id="KW-1185">Reference proteome</keyword>
<feature type="non-terminal residue" evidence="2">
    <location>
        <position position="1"/>
    </location>
</feature>